<dbReference type="InterPro" id="IPR007712">
    <property type="entry name" value="RelE/ParE_toxin"/>
</dbReference>
<keyword evidence="3" id="KW-1185">Reference proteome</keyword>
<dbReference type="AlphaFoldDB" id="A0A1X7GL82"/>
<dbReference type="Proteomes" id="UP000192934">
    <property type="component" value="Chromosome I"/>
</dbReference>
<dbReference type="Gene3D" id="3.30.2310.20">
    <property type="entry name" value="RelE-like"/>
    <property type="match status" value="1"/>
</dbReference>
<dbReference type="InterPro" id="IPR035093">
    <property type="entry name" value="RelE/ParE_toxin_dom_sf"/>
</dbReference>
<evidence type="ECO:0000313" key="2">
    <source>
        <dbReference type="EMBL" id="SMF71409.1"/>
    </source>
</evidence>
<reference evidence="3" key="1">
    <citation type="submission" date="2017-04" db="EMBL/GenBank/DDBJ databases">
        <authorList>
            <person name="Varghese N."/>
            <person name="Submissions S."/>
        </authorList>
    </citation>
    <scope>NUCLEOTIDE SEQUENCE [LARGE SCALE GENOMIC DNA]</scope>
    <source>
        <strain evidence="3">Dd16</strain>
    </source>
</reference>
<dbReference type="Pfam" id="PF05016">
    <property type="entry name" value="ParE_toxin"/>
    <property type="match status" value="1"/>
</dbReference>
<gene>
    <name evidence="2" type="ORF">SAMN06295910_1990</name>
</gene>
<dbReference type="OrthoDB" id="276174at2"/>
<accession>A0A1X7GL82</accession>
<dbReference type="RefSeq" id="WP_085218628.1">
    <property type="nucleotide sequence ID" value="NZ_LT840185.1"/>
</dbReference>
<sequence>MSGKPVIPRAIARADIDQTIAFYTADAGPDVALRFIDALEKGLDRISAAPAQGSPHYGLALDLPGLRSRKLARFPYLLFYVERGDHIDLWRVLHASRDIPAWLAAE</sequence>
<name>A0A1X7GL82_9SPHN</name>
<organism evidence="2 3">
    <name type="scientific">Allosphingosinicella indica</name>
    <dbReference type="NCBI Taxonomy" id="941907"/>
    <lineage>
        <taxon>Bacteria</taxon>
        <taxon>Pseudomonadati</taxon>
        <taxon>Pseudomonadota</taxon>
        <taxon>Alphaproteobacteria</taxon>
        <taxon>Sphingomonadales</taxon>
        <taxon>Sphingomonadaceae</taxon>
        <taxon>Allosphingosinicella</taxon>
    </lineage>
</organism>
<dbReference type="EMBL" id="LT840185">
    <property type="protein sequence ID" value="SMF71409.1"/>
    <property type="molecule type" value="Genomic_DNA"/>
</dbReference>
<proteinExistence type="predicted"/>
<evidence type="ECO:0000313" key="3">
    <source>
        <dbReference type="Proteomes" id="UP000192934"/>
    </source>
</evidence>
<keyword evidence="1" id="KW-1277">Toxin-antitoxin system</keyword>
<evidence type="ECO:0000256" key="1">
    <source>
        <dbReference type="ARBA" id="ARBA00022649"/>
    </source>
</evidence>
<protein>
    <submittedName>
        <fullName evidence="2">Toxin ParE1/3/4</fullName>
    </submittedName>
</protein>
<dbReference type="STRING" id="941907.SAMN06295910_1990"/>